<keyword evidence="7" id="KW-1133">Transmembrane helix</keyword>
<evidence type="ECO:0000256" key="6">
    <source>
        <dbReference type="SAM" id="MobiDB-lite"/>
    </source>
</evidence>
<evidence type="ECO:0000256" key="7">
    <source>
        <dbReference type="SAM" id="Phobius"/>
    </source>
</evidence>
<evidence type="ECO:0000256" key="5">
    <source>
        <dbReference type="ARBA" id="ARBA00022840"/>
    </source>
</evidence>
<evidence type="ECO:0000259" key="8">
    <source>
        <dbReference type="PROSITE" id="PS50011"/>
    </source>
</evidence>
<reference evidence="9 10" key="1">
    <citation type="submission" date="2018-09" db="EMBL/GenBank/DDBJ databases">
        <authorList>
            <person name="Li J."/>
        </authorList>
    </citation>
    <scope>NUCLEOTIDE SEQUENCE [LARGE SCALE GENOMIC DNA]</scope>
    <source>
        <strain evidence="9 10">2129</strain>
    </source>
</reference>
<feature type="compositionally biased region" description="Pro residues" evidence="6">
    <location>
        <begin position="389"/>
        <end position="400"/>
    </location>
</feature>
<name>A0ABN5PSU9_9ACTO</name>
<keyword evidence="10" id="KW-1185">Reference proteome</keyword>
<dbReference type="InterPro" id="IPR050660">
    <property type="entry name" value="NEK_Ser/Thr_kinase"/>
</dbReference>
<dbReference type="InterPro" id="IPR000719">
    <property type="entry name" value="Prot_kinase_dom"/>
</dbReference>
<keyword evidence="7" id="KW-0812">Transmembrane</keyword>
<evidence type="ECO:0000256" key="4">
    <source>
        <dbReference type="ARBA" id="ARBA00022777"/>
    </source>
</evidence>
<evidence type="ECO:0000256" key="3">
    <source>
        <dbReference type="ARBA" id="ARBA00022741"/>
    </source>
</evidence>
<feature type="region of interest" description="Disordered" evidence="6">
    <location>
        <begin position="444"/>
        <end position="463"/>
    </location>
</feature>
<evidence type="ECO:0000256" key="1">
    <source>
        <dbReference type="ARBA" id="ARBA00012513"/>
    </source>
</evidence>
<dbReference type="EC" id="2.7.11.1" evidence="1"/>
<sequence>MTDVPAPRSLGSSYVLDRRVGSGAQGEVWSGRRVESGEVLAFKVLRAELVEAPGVVEGFIKERSTLMRVRSPFVVTIRDVVIEGSTFAIVMDYVGGGDLRALVRQEGSLRPADLAGLGAGVAQGLTAVHEAGVVHRDVKPANILLEPVGALRGGPGSAPASPVRLPGGAWVRPRVADFGVARICDTFAAAHATGAVGTPLYMAPEILSSQPPTPAADVYSLGVVLYQMACGTPPFVGQAPQLLAQHARHDPGRPQGVADPLWELIISMLSKHPAARPDAREVARRLTLMRSQLADLPAAPVLAQPPRSSLSPEPYEWDAEHGVGRQVEQSVGKAGPAQETTVAVTASPTLPLARQVQPPGTSSGLPAPSPGSGGRQPGGAPERALTLPPAGPSGAVPPEPDGAGSRSSSTGGTPDRSAGGPDGADSAASLSVYGYVDGCPAGPAVATAPGSGRSSTSRSSGRPGRRLVPVVVVALVVAVAAAATVTTWWWRAREATVADPGWLLSVPAGDDVREDLRVSGVSEGISSPGGGLYAARSDGAWSLYDLTGSGGAAVWSGRCSTTAVFWNDDSLLCQTPSSSILVHRDGTTSQPPGPSSFEWVGATSTRTVLVEEKGRGDLVAMTPEGSVAWRLRGDYREGVVRNGYVLTHDSGLGRHRSSLCPPARSWPPCARRSLTFPRRTRICLPRPDGPGGPCLPVPRRVQHHYRGGGLLPCHRERRDHLRV</sequence>
<feature type="compositionally biased region" description="Low complexity" evidence="6">
    <location>
        <begin position="446"/>
        <end position="463"/>
    </location>
</feature>
<organism evidence="9 10">
    <name type="scientific">Actinomyces lilanjuaniae</name>
    <dbReference type="NCBI Taxonomy" id="2321394"/>
    <lineage>
        <taxon>Bacteria</taxon>
        <taxon>Bacillati</taxon>
        <taxon>Actinomycetota</taxon>
        <taxon>Actinomycetes</taxon>
        <taxon>Actinomycetales</taxon>
        <taxon>Actinomycetaceae</taxon>
        <taxon>Actinomyces</taxon>
    </lineage>
</organism>
<protein>
    <recommendedName>
        <fullName evidence="1">non-specific serine/threonine protein kinase</fullName>
        <ecNumber evidence="1">2.7.11.1</ecNumber>
    </recommendedName>
</protein>
<dbReference type="RefSeq" id="WP_120204806.1">
    <property type="nucleotide sequence ID" value="NZ_CP032514.1"/>
</dbReference>
<feature type="compositionally biased region" description="Polar residues" evidence="6">
    <location>
        <begin position="338"/>
        <end position="348"/>
    </location>
</feature>
<gene>
    <name evidence="9" type="ORF">D5R93_08960</name>
</gene>
<feature type="transmembrane region" description="Helical" evidence="7">
    <location>
        <begin position="467"/>
        <end position="490"/>
    </location>
</feature>
<dbReference type="Proteomes" id="UP000273001">
    <property type="component" value="Chromosome"/>
</dbReference>
<dbReference type="EMBL" id="CP032514">
    <property type="protein sequence ID" value="AYD90097.1"/>
    <property type="molecule type" value="Genomic_DNA"/>
</dbReference>
<evidence type="ECO:0000313" key="10">
    <source>
        <dbReference type="Proteomes" id="UP000273001"/>
    </source>
</evidence>
<proteinExistence type="predicted"/>
<dbReference type="PROSITE" id="PS00108">
    <property type="entry name" value="PROTEIN_KINASE_ST"/>
    <property type="match status" value="1"/>
</dbReference>
<dbReference type="Pfam" id="PF00069">
    <property type="entry name" value="Pkinase"/>
    <property type="match status" value="1"/>
</dbReference>
<dbReference type="Gene3D" id="1.10.510.10">
    <property type="entry name" value="Transferase(Phosphotransferase) domain 1"/>
    <property type="match status" value="1"/>
</dbReference>
<dbReference type="PANTHER" id="PTHR43671">
    <property type="entry name" value="SERINE/THREONINE-PROTEIN KINASE NEK"/>
    <property type="match status" value="1"/>
</dbReference>
<feature type="compositionally biased region" description="Low complexity" evidence="6">
    <location>
        <begin position="401"/>
        <end position="425"/>
    </location>
</feature>
<keyword evidence="2" id="KW-0808">Transferase</keyword>
<keyword evidence="7" id="KW-0472">Membrane</keyword>
<feature type="region of interest" description="Disordered" evidence="6">
    <location>
        <begin position="325"/>
        <end position="425"/>
    </location>
</feature>
<evidence type="ECO:0000313" key="9">
    <source>
        <dbReference type="EMBL" id="AYD90097.1"/>
    </source>
</evidence>
<dbReference type="InterPro" id="IPR011009">
    <property type="entry name" value="Kinase-like_dom_sf"/>
</dbReference>
<dbReference type="PANTHER" id="PTHR43671:SF13">
    <property type="entry name" value="SERINE_THREONINE-PROTEIN KINASE NEK2"/>
    <property type="match status" value="1"/>
</dbReference>
<keyword evidence="9" id="KW-0723">Serine/threonine-protein kinase</keyword>
<dbReference type="CDD" id="cd14014">
    <property type="entry name" value="STKc_PknB_like"/>
    <property type="match status" value="1"/>
</dbReference>
<accession>A0ABN5PSU9</accession>
<feature type="domain" description="Protein kinase" evidence="8">
    <location>
        <begin position="14"/>
        <end position="288"/>
    </location>
</feature>
<dbReference type="GO" id="GO:0004674">
    <property type="term" value="F:protein serine/threonine kinase activity"/>
    <property type="evidence" value="ECO:0007669"/>
    <property type="project" value="UniProtKB-KW"/>
</dbReference>
<keyword evidence="3" id="KW-0547">Nucleotide-binding</keyword>
<dbReference type="InterPro" id="IPR008271">
    <property type="entry name" value="Ser/Thr_kinase_AS"/>
</dbReference>
<keyword evidence="4 9" id="KW-0418">Kinase</keyword>
<keyword evidence="5" id="KW-0067">ATP-binding</keyword>
<evidence type="ECO:0000256" key="2">
    <source>
        <dbReference type="ARBA" id="ARBA00022679"/>
    </source>
</evidence>
<dbReference type="SUPFAM" id="SSF56112">
    <property type="entry name" value="Protein kinase-like (PK-like)"/>
    <property type="match status" value="1"/>
</dbReference>
<dbReference type="PROSITE" id="PS50011">
    <property type="entry name" value="PROTEIN_KINASE_DOM"/>
    <property type="match status" value="1"/>
</dbReference>
<dbReference type="SMART" id="SM00220">
    <property type="entry name" value="S_TKc"/>
    <property type="match status" value="1"/>
</dbReference>